<feature type="compositionally biased region" description="Basic residues" evidence="5">
    <location>
        <begin position="51"/>
        <end position="64"/>
    </location>
</feature>
<evidence type="ECO:0000256" key="1">
    <source>
        <dbReference type="ARBA" id="ARBA00004604"/>
    </source>
</evidence>
<protein>
    <submittedName>
        <fullName evidence="6">Ribosomal RNA-processing protein 17</fullName>
    </submittedName>
</protein>
<proteinExistence type="inferred from homology"/>
<keyword evidence="4" id="KW-0539">Nucleus</keyword>
<evidence type="ECO:0000313" key="7">
    <source>
        <dbReference type="Proteomes" id="UP000013776"/>
    </source>
</evidence>
<dbReference type="GO" id="GO:0005730">
    <property type="term" value="C:nucleolus"/>
    <property type="evidence" value="ECO:0007669"/>
    <property type="project" value="UniProtKB-SubCell"/>
</dbReference>
<accession>R4X6M4</accession>
<keyword evidence="7" id="KW-1185">Reference proteome</keyword>
<dbReference type="GO" id="GO:0019843">
    <property type="term" value="F:rRNA binding"/>
    <property type="evidence" value="ECO:0007669"/>
    <property type="project" value="TreeGrafter"/>
</dbReference>
<evidence type="ECO:0000256" key="4">
    <source>
        <dbReference type="ARBA" id="ARBA00023242"/>
    </source>
</evidence>
<feature type="compositionally biased region" description="Basic residues" evidence="5">
    <location>
        <begin position="18"/>
        <end position="30"/>
    </location>
</feature>
<dbReference type="OrthoDB" id="551633at2759"/>
<dbReference type="STRING" id="1097556.R4X6M4"/>
<dbReference type="eggNOG" id="KOG4709">
    <property type="taxonomic scope" value="Eukaryota"/>
</dbReference>
<evidence type="ECO:0000256" key="2">
    <source>
        <dbReference type="ARBA" id="ARBA00007175"/>
    </source>
</evidence>
<feature type="compositionally biased region" description="Acidic residues" evidence="5">
    <location>
        <begin position="120"/>
        <end position="129"/>
    </location>
</feature>
<dbReference type="InterPro" id="IPR019186">
    <property type="entry name" value="Nucleolar_protein_12"/>
</dbReference>
<dbReference type="AlphaFoldDB" id="R4X6M4"/>
<name>R4X6M4_TAPDE</name>
<organism evidence="6 7">
    <name type="scientific">Taphrina deformans (strain PYCC 5710 / ATCC 11124 / CBS 356.35 / IMI 108563 / JCM 9778 / NBRC 8474)</name>
    <name type="common">Peach leaf curl fungus</name>
    <name type="synonym">Lalaria deformans</name>
    <dbReference type="NCBI Taxonomy" id="1097556"/>
    <lineage>
        <taxon>Eukaryota</taxon>
        <taxon>Fungi</taxon>
        <taxon>Dikarya</taxon>
        <taxon>Ascomycota</taxon>
        <taxon>Taphrinomycotina</taxon>
        <taxon>Taphrinomycetes</taxon>
        <taxon>Taphrinales</taxon>
        <taxon>Taphrinaceae</taxon>
        <taxon>Taphrina</taxon>
    </lineage>
</organism>
<feature type="region of interest" description="Disordered" evidence="5">
    <location>
        <begin position="1"/>
        <end position="34"/>
    </location>
</feature>
<evidence type="ECO:0000313" key="6">
    <source>
        <dbReference type="EMBL" id="CCG80836.1"/>
    </source>
</evidence>
<reference evidence="6 7" key="1">
    <citation type="journal article" date="2013" name="MBio">
        <title>Genome sequencing of the plant pathogen Taphrina deformans, the causal agent of peach leaf curl.</title>
        <authorList>
            <person name="Cisse O.H."/>
            <person name="Almeida J.M.G.C.F."/>
            <person name="Fonseca A."/>
            <person name="Kumar A.A."/>
            <person name="Salojaervi J."/>
            <person name="Overmyer K."/>
            <person name="Hauser P.M."/>
            <person name="Pagni M."/>
        </authorList>
    </citation>
    <scope>NUCLEOTIDE SEQUENCE [LARGE SCALE GENOMIC DNA]</scope>
    <source>
        <strain evidence="7">PYCC 5710 / ATCC 11124 / CBS 356.35 / IMI 108563 / JCM 9778 / NBRC 8474</strain>
    </source>
</reference>
<dbReference type="Proteomes" id="UP000013776">
    <property type="component" value="Unassembled WGS sequence"/>
</dbReference>
<feature type="region of interest" description="Disordered" evidence="5">
    <location>
        <begin position="113"/>
        <end position="143"/>
    </location>
</feature>
<dbReference type="Pfam" id="PF09805">
    <property type="entry name" value="Nop25"/>
    <property type="match status" value="1"/>
</dbReference>
<dbReference type="VEuPathDB" id="FungiDB:TAPDE_000476"/>
<dbReference type="PANTHER" id="PTHR14577:SF0">
    <property type="entry name" value="NUCLEOLAR PROTEIN 12"/>
    <property type="match status" value="1"/>
</dbReference>
<keyword evidence="3" id="KW-0175">Coiled coil</keyword>
<evidence type="ECO:0000256" key="3">
    <source>
        <dbReference type="ARBA" id="ARBA00023054"/>
    </source>
</evidence>
<comment type="caution">
    <text evidence="6">The sequence shown here is derived from an EMBL/GenBank/DDBJ whole genome shotgun (WGS) entry which is preliminary data.</text>
</comment>
<dbReference type="EMBL" id="CAHR02000016">
    <property type="protein sequence ID" value="CCG80836.1"/>
    <property type="molecule type" value="Genomic_DNA"/>
</dbReference>
<gene>
    <name evidence="6" type="ORF">TAPDE_000476</name>
</gene>
<dbReference type="PANTHER" id="PTHR14577">
    <property type="entry name" value="NUCLEOLAR PROTEIN 12"/>
    <property type="match status" value="1"/>
</dbReference>
<evidence type="ECO:0000256" key="5">
    <source>
        <dbReference type="SAM" id="MobiDB-lite"/>
    </source>
</evidence>
<comment type="subcellular location">
    <subcellularLocation>
        <location evidence="1">Nucleus</location>
        <location evidence="1">Nucleolus</location>
    </subcellularLocation>
</comment>
<feature type="region of interest" description="Disordered" evidence="5">
    <location>
        <begin position="50"/>
        <end position="70"/>
    </location>
</feature>
<comment type="similarity">
    <text evidence="2">Belongs to the RRP17 family.</text>
</comment>
<sequence>MGQPKKKSSRNNTDRLSHGKKIAALKRATKASRAAECTFDPVARTEFLTGFHKRKVERRNKALQKGKEEARAAQLAMRADLRRQRKDELRQRMEAYRADLGLDSDGEEVDHDAESWFGFDGEEDDDDDDAVKGTGEKKKNKKKGLWMVNEYEDDEKTVSVVVEEMS</sequence>